<dbReference type="Pfam" id="PF03227">
    <property type="entry name" value="GILT"/>
    <property type="match status" value="1"/>
</dbReference>
<feature type="chain" id="PRO_5040337881" description="Gamma-interferon-inducible lysosomal thiol reductase" evidence="6">
    <location>
        <begin position="22"/>
        <end position="229"/>
    </location>
</feature>
<dbReference type="OrthoDB" id="958254at2759"/>
<feature type="signal peptide" evidence="6">
    <location>
        <begin position="1"/>
        <end position="21"/>
    </location>
</feature>
<evidence type="ECO:0000313" key="8">
    <source>
        <dbReference type="Proteomes" id="UP001153636"/>
    </source>
</evidence>
<dbReference type="InterPro" id="IPR004911">
    <property type="entry name" value="Interferon-induced_GILT"/>
</dbReference>
<evidence type="ECO:0000256" key="1">
    <source>
        <dbReference type="ARBA" id="ARBA00004613"/>
    </source>
</evidence>
<keyword evidence="3" id="KW-0964">Secreted</keyword>
<evidence type="ECO:0000256" key="4">
    <source>
        <dbReference type="ARBA" id="ARBA00022729"/>
    </source>
</evidence>
<evidence type="ECO:0000256" key="3">
    <source>
        <dbReference type="ARBA" id="ARBA00022525"/>
    </source>
</evidence>
<gene>
    <name evidence="7" type="ORF">PSYICH_LOCUS293</name>
</gene>
<keyword evidence="8" id="KW-1185">Reference proteome</keyword>
<evidence type="ECO:0000256" key="2">
    <source>
        <dbReference type="ARBA" id="ARBA00005679"/>
    </source>
</evidence>
<dbReference type="PANTHER" id="PTHR13234">
    <property type="entry name" value="GAMMA-INTERFERON INDUCIBLE LYSOSOMAL THIOL REDUCTASE GILT"/>
    <property type="match status" value="1"/>
</dbReference>
<dbReference type="Proteomes" id="UP001153636">
    <property type="component" value="Chromosome 1"/>
</dbReference>
<evidence type="ECO:0000313" key="7">
    <source>
        <dbReference type="EMBL" id="CAH1099188.1"/>
    </source>
</evidence>
<evidence type="ECO:0000256" key="5">
    <source>
        <dbReference type="ARBA" id="ARBA00023180"/>
    </source>
</evidence>
<evidence type="ECO:0000256" key="6">
    <source>
        <dbReference type="SAM" id="SignalP"/>
    </source>
</evidence>
<comment type="similarity">
    <text evidence="2">Belongs to the GILT family.</text>
</comment>
<name>A0A9P0CED0_9CUCU</name>
<dbReference type="GO" id="GO:0005576">
    <property type="term" value="C:extracellular region"/>
    <property type="evidence" value="ECO:0007669"/>
    <property type="project" value="UniProtKB-SubCell"/>
</dbReference>
<sequence length="229" mass="26044">MFISKFLLLIVGLSCISYNSAKESRLRVVLYYEGLCPFCHEFILEQLYPGYQQLEDSILVDLVPFGKSSATKTDDGWQWECQHGPLECYINKVDACLISLTPTQSQLLSFVNCHSKNTSMELTFDETEYIIKQCAEDNKLSYDDINTCVKDGRADTLLLALQDRQSKLHPPLQYVPNIRFNDVYNPQLEDIANEDFVYAVCSLLNGTKPSACDGKFKNVMHLNKPNPTC</sequence>
<keyword evidence="5" id="KW-0325">Glycoprotein</keyword>
<evidence type="ECO:0008006" key="9">
    <source>
        <dbReference type="Google" id="ProtNLM"/>
    </source>
</evidence>
<organism evidence="7 8">
    <name type="scientific">Psylliodes chrysocephalus</name>
    <dbReference type="NCBI Taxonomy" id="3402493"/>
    <lineage>
        <taxon>Eukaryota</taxon>
        <taxon>Metazoa</taxon>
        <taxon>Ecdysozoa</taxon>
        <taxon>Arthropoda</taxon>
        <taxon>Hexapoda</taxon>
        <taxon>Insecta</taxon>
        <taxon>Pterygota</taxon>
        <taxon>Neoptera</taxon>
        <taxon>Endopterygota</taxon>
        <taxon>Coleoptera</taxon>
        <taxon>Polyphaga</taxon>
        <taxon>Cucujiformia</taxon>
        <taxon>Chrysomeloidea</taxon>
        <taxon>Chrysomelidae</taxon>
        <taxon>Galerucinae</taxon>
        <taxon>Alticini</taxon>
        <taxon>Psylliodes</taxon>
    </lineage>
</organism>
<accession>A0A9P0CED0</accession>
<dbReference type="PANTHER" id="PTHR13234:SF8">
    <property type="entry name" value="GAMMA-INTERFERON-INDUCIBLE LYSOSOMAL THIOL REDUCTASE"/>
    <property type="match status" value="1"/>
</dbReference>
<keyword evidence="4 6" id="KW-0732">Signal</keyword>
<proteinExistence type="inferred from homology"/>
<dbReference type="EMBL" id="OV651813">
    <property type="protein sequence ID" value="CAH1099188.1"/>
    <property type="molecule type" value="Genomic_DNA"/>
</dbReference>
<comment type="subcellular location">
    <subcellularLocation>
        <location evidence="1">Secreted</location>
    </subcellularLocation>
</comment>
<reference evidence="7" key="1">
    <citation type="submission" date="2022-01" db="EMBL/GenBank/DDBJ databases">
        <authorList>
            <person name="King R."/>
        </authorList>
    </citation>
    <scope>NUCLEOTIDE SEQUENCE</scope>
</reference>
<dbReference type="AlphaFoldDB" id="A0A9P0CED0"/>
<dbReference type="GO" id="GO:0016671">
    <property type="term" value="F:oxidoreductase activity, acting on a sulfur group of donors, disulfide as acceptor"/>
    <property type="evidence" value="ECO:0007669"/>
    <property type="project" value="InterPro"/>
</dbReference>
<dbReference type="InterPro" id="IPR036249">
    <property type="entry name" value="Thioredoxin-like_sf"/>
</dbReference>
<protein>
    <recommendedName>
        <fullName evidence="9">Gamma-interferon-inducible lysosomal thiol reductase</fullName>
    </recommendedName>
</protein>
<dbReference type="SUPFAM" id="SSF52833">
    <property type="entry name" value="Thioredoxin-like"/>
    <property type="match status" value="1"/>
</dbReference>